<dbReference type="Proteomes" id="UP000305778">
    <property type="component" value="Unassembled WGS sequence"/>
</dbReference>
<dbReference type="InterPro" id="IPR027417">
    <property type="entry name" value="P-loop_NTPase"/>
</dbReference>
<dbReference type="SUPFAM" id="SSF52540">
    <property type="entry name" value="P-loop containing nucleoside triphosphate hydrolases"/>
    <property type="match status" value="1"/>
</dbReference>
<evidence type="ECO:0000313" key="4">
    <source>
        <dbReference type="EMBL" id="TKA11499.1"/>
    </source>
</evidence>
<dbReference type="Gene3D" id="3.40.50.300">
    <property type="entry name" value="P-loop containing nucleotide triphosphate hydrolases"/>
    <property type="match status" value="1"/>
</dbReference>
<dbReference type="InterPro" id="IPR058852">
    <property type="entry name" value="HTH_77"/>
</dbReference>
<organism evidence="4 5">
    <name type="scientific">Actinacidiphila oryziradicis</name>
    <dbReference type="NCBI Taxonomy" id="2571141"/>
    <lineage>
        <taxon>Bacteria</taxon>
        <taxon>Bacillati</taxon>
        <taxon>Actinomycetota</taxon>
        <taxon>Actinomycetes</taxon>
        <taxon>Kitasatosporales</taxon>
        <taxon>Streptomycetaceae</taxon>
        <taxon>Actinacidiphila</taxon>
    </lineage>
</organism>
<proteinExistence type="predicted"/>
<dbReference type="PRINTS" id="PR00364">
    <property type="entry name" value="DISEASERSIST"/>
</dbReference>
<dbReference type="SMART" id="SM01043">
    <property type="entry name" value="BTAD"/>
    <property type="match status" value="1"/>
</dbReference>
<dbReference type="Pfam" id="PF03704">
    <property type="entry name" value="BTAD"/>
    <property type="match status" value="1"/>
</dbReference>
<evidence type="ECO:0000313" key="5">
    <source>
        <dbReference type="Proteomes" id="UP000305778"/>
    </source>
</evidence>
<accession>A0A4V5N0C8</accession>
<keyword evidence="1" id="KW-0902">Two-component regulatory system</keyword>
<evidence type="ECO:0000256" key="1">
    <source>
        <dbReference type="ARBA" id="ARBA00023012"/>
    </source>
</evidence>
<dbReference type="Pfam" id="PF25872">
    <property type="entry name" value="HTH_77"/>
    <property type="match status" value="1"/>
</dbReference>
<protein>
    <submittedName>
        <fullName evidence="4">AfsR family transcriptional regulator</fullName>
    </submittedName>
</protein>
<dbReference type="CDD" id="cd15831">
    <property type="entry name" value="BTAD"/>
    <property type="match status" value="1"/>
</dbReference>
<dbReference type="Gene3D" id="1.25.40.10">
    <property type="entry name" value="Tetratricopeptide repeat domain"/>
    <property type="match status" value="2"/>
</dbReference>
<dbReference type="AlphaFoldDB" id="A0A4V5N0C8"/>
<dbReference type="Pfam" id="PF13181">
    <property type="entry name" value="TPR_8"/>
    <property type="match status" value="1"/>
</dbReference>
<dbReference type="OrthoDB" id="499349at2"/>
<feature type="region of interest" description="Disordered" evidence="2">
    <location>
        <begin position="111"/>
        <end position="134"/>
    </location>
</feature>
<dbReference type="InterPro" id="IPR005158">
    <property type="entry name" value="BTAD"/>
</dbReference>
<feature type="domain" description="Bacterial transcriptional activator" evidence="3">
    <location>
        <begin position="1"/>
        <end position="98"/>
    </location>
</feature>
<dbReference type="PANTHER" id="PTHR47691">
    <property type="entry name" value="REGULATOR-RELATED"/>
    <property type="match status" value="1"/>
</dbReference>
<gene>
    <name evidence="4" type="ORF">FCI23_11785</name>
</gene>
<keyword evidence="5" id="KW-1185">Reference proteome</keyword>
<dbReference type="EMBL" id="SUMC01000008">
    <property type="protein sequence ID" value="TKA11499.1"/>
    <property type="molecule type" value="Genomic_DNA"/>
</dbReference>
<dbReference type="PANTHER" id="PTHR47691:SF3">
    <property type="entry name" value="HTH-TYPE TRANSCRIPTIONAL REGULATOR RV0890C-RELATED"/>
    <property type="match status" value="1"/>
</dbReference>
<dbReference type="GO" id="GO:0000160">
    <property type="term" value="P:phosphorelay signal transduction system"/>
    <property type="evidence" value="ECO:0007669"/>
    <property type="project" value="UniProtKB-KW"/>
</dbReference>
<reference evidence="4 5" key="1">
    <citation type="submission" date="2019-04" db="EMBL/GenBank/DDBJ databases">
        <title>Streptomyces oryziradicis sp. nov., a novel actinomycete isolated from rhizosphere soil of rice (Oryza sativa L.).</title>
        <authorList>
            <person name="Li C."/>
        </authorList>
    </citation>
    <scope>NUCLEOTIDE SEQUENCE [LARGE SCALE GENOMIC DNA]</scope>
    <source>
        <strain evidence="4 5">NEAU-C40</strain>
    </source>
</reference>
<sequence length="949" mass="100808">MEVSPVVRLEELRGAVTEDRIEAGLRLGGHRELVGELRELVAMHPLRERLLAQLMRALCGSGRQSEALEAYEEARGSPAQELGVDPGPELAAVHLAVLRGEAGSAAIVVSRETDPSAVSRETAPSRGSRETAVAPQGLPAQLSSFVGRAEELARIGGLLGGGARLVTLVGPGGAGKTRLAVEAAGRYEGEVCFVDLSAVDDGGEVPQALLGALGIREARLIPPSGPGRTPDPVARLCAALADRPLLLVLDNCEHVIVETAALVACLGRSCTQVKILATSREALRISGEMLCLVQPLPLPPSGTPAELTAGFPVLRLFAERAAAVRSDFDLGADLEAVLEICQALDGLPLAIELAAARLRSLSAAEIAGRLGADQRFRLLSRGSRTAQPRQQTLRGVVDWNWDLLPAPEQAVLRRASVFAGGWTLDAVEAVCADGARATGAAGIHADDVLELTESLVDKSLVVARPADGGGTRYRLLETIRAYAAERLGESGETARLRRAHAAYFLGLAVTAEPHLRRVGQLQWLRRLAADHDNLHTALRRSAADADSATGLRLTAALSTYWMLRGLRYEGAQSALQLLEHIGPAAPDGLGEEYVLTVVAAASATPDREELTAHLAAARAAFDELFAAPRRYPALVVLWAPFAGVPDRETYERYRAGFELVDNGPWYLALMHVGEGFQRWWVDAQAEESEREFTEALTVFRGLGDRWGMAMALTQLAWLADFRSDIPRAIDEALALDAALDATESIAELLCQRGECHTRAGDHEAAHADLQQATELARRAGAPEYLARAHMALGESARLRGDLTEARRLCELALEESSAGWFSGRGTRSSVLLALGRICAAEGRPGQSRAYYRQAFRPEHDARNLPFAAATAEAFAGLALIEGDPVGAAELLGTVRVLRGMDVLPGPDGARVTVAARAALGDQPYKAAYARGAALGLEQALQALAGAGTG</sequence>
<dbReference type="InterPro" id="IPR019734">
    <property type="entry name" value="TPR_rpt"/>
</dbReference>
<dbReference type="SMART" id="SM00028">
    <property type="entry name" value="TPR"/>
    <property type="match status" value="3"/>
</dbReference>
<name>A0A4V5N0C8_9ACTN</name>
<evidence type="ECO:0000259" key="3">
    <source>
        <dbReference type="SMART" id="SM01043"/>
    </source>
</evidence>
<dbReference type="SUPFAM" id="SSF48452">
    <property type="entry name" value="TPR-like"/>
    <property type="match status" value="2"/>
</dbReference>
<comment type="caution">
    <text evidence="4">The sequence shown here is derived from an EMBL/GenBank/DDBJ whole genome shotgun (WGS) entry which is preliminary data.</text>
</comment>
<evidence type="ECO:0000256" key="2">
    <source>
        <dbReference type="SAM" id="MobiDB-lite"/>
    </source>
</evidence>
<dbReference type="InterPro" id="IPR011990">
    <property type="entry name" value="TPR-like_helical_dom_sf"/>
</dbReference>